<keyword evidence="2" id="KW-0328">Glycosyltransferase</keyword>
<organism evidence="2 3">
    <name type="scientific">Tepidimonas alkaliphilus</name>
    <dbReference type="NCBI Taxonomy" id="2588942"/>
    <lineage>
        <taxon>Bacteria</taxon>
        <taxon>Pseudomonadati</taxon>
        <taxon>Pseudomonadota</taxon>
        <taxon>Betaproteobacteria</taxon>
        <taxon>Burkholderiales</taxon>
        <taxon>Tepidimonas</taxon>
    </lineage>
</organism>
<accession>A0A554W3U4</accession>
<gene>
    <name evidence="2" type="primary">epsE_3</name>
    <name evidence="2" type="ORF">Talka_02291</name>
</gene>
<dbReference type="EMBL" id="VJNB01000019">
    <property type="protein sequence ID" value="TSE18226.1"/>
    <property type="molecule type" value="Genomic_DNA"/>
</dbReference>
<protein>
    <submittedName>
        <fullName evidence="2">Putative glycosyltransferase EpsE</fullName>
        <ecNumber evidence="2">2.4.-.-</ecNumber>
    </submittedName>
</protein>
<feature type="domain" description="Glycosyltransferase 2-like" evidence="1">
    <location>
        <begin position="13"/>
        <end position="133"/>
    </location>
</feature>
<keyword evidence="2" id="KW-0808">Transferase</keyword>
<dbReference type="Gene3D" id="3.90.550.10">
    <property type="entry name" value="Spore Coat Polysaccharide Biosynthesis Protein SpsA, Chain A"/>
    <property type="match status" value="1"/>
</dbReference>
<dbReference type="SUPFAM" id="SSF53448">
    <property type="entry name" value="Nucleotide-diphospho-sugar transferases"/>
    <property type="match status" value="1"/>
</dbReference>
<dbReference type="GO" id="GO:0016758">
    <property type="term" value="F:hexosyltransferase activity"/>
    <property type="evidence" value="ECO:0007669"/>
    <property type="project" value="UniProtKB-ARBA"/>
</dbReference>
<dbReference type="Proteomes" id="UP000315736">
    <property type="component" value="Unassembled WGS sequence"/>
</dbReference>
<proteinExistence type="predicted"/>
<evidence type="ECO:0000259" key="1">
    <source>
        <dbReference type="Pfam" id="PF00535"/>
    </source>
</evidence>
<keyword evidence="3" id="KW-1185">Reference proteome</keyword>
<comment type="caution">
    <text evidence="2">The sequence shown here is derived from an EMBL/GenBank/DDBJ whole genome shotgun (WGS) entry which is preliminary data.</text>
</comment>
<dbReference type="Pfam" id="PF00535">
    <property type="entry name" value="Glycos_transf_2"/>
    <property type="match status" value="1"/>
</dbReference>
<dbReference type="InterPro" id="IPR029044">
    <property type="entry name" value="Nucleotide-diphossugar_trans"/>
</dbReference>
<sequence length="324" mass="36853">MVESSVVSKPLVSIFVIAYNQEKFIGPALESVLNQTYDNIEVVVGDDCSSDGTWDVICEYKARFPGKIVAFRNERNLGITANSNEVLRRCRGKYVAHMGGDDLFLPEKIAKQVAAMEADERIVLCYHDIEVFQSETNETICFKSSGSKSYPPKSGFAHAVVKHVVESGNMLMAAMSVMVRRDAIPEHGYDYRVPYASDWLMWIEVLAGSDANARVVFLPEVLARYRRHENNITNRSNVYRADPYVTLAITEAKYPWLVPAVRKAIVRMRYSRGINYILAGDASIGRLLLLESLRCGWVSPKIFYWLLVSYFPWVRRRNKLMEGK</sequence>
<dbReference type="OrthoDB" id="8666056at2"/>
<dbReference type="InterPro" id="IPR001173">
    <property type="entry name" value="Glyco_trans_2-like"/>
</dbReference>
<dbReference type="AlphaFoldDB" id="A0A554W3U4"/>
<name>A0A554W3U4_9BURK</name>
<dbReference type="PANTHER" id="PTHR22916:SF3">
    <property type="entry name" value="UDP-GLCNAC:BETAGAL BETA-1,3-N-ACETYLGLUCOSAMINYLTRANSFERASE-LIKE PROTEIN 1"/>
    <property type="match status" value="1"/>
</dbReference>
<reference evidence="2 3" key="1">
    <citation type="submission" date="2019-07" db="EMBL/GenBank/DDBJ databases">
        <title>Tepidimonas alkaliphilus YIM 72238 draft genome.</title>
        <authorList>
            <person name="Da Costa M.S."/>
            <person name="Froufe H.J.C."/>
            <person name="Egas C."/>
            <person name="Albuquerque L."/>
        </authorList>
    </citation>
    <scope>NUCLEOTIDE SEQUENCE [LARGE SCALE GENOMIC DNA]</scope>
    <source>
        <strain evidence="2 3">YIM 72238</strain>
    </source>
</reference>
<evidence type="ECO:0000313" key="2">
    <source>
        <dbReference type="EMBL" id="TSE18226.1"/>
    </source>
</evidence>
<dbReference type="PANTHER" id="PTHR22916">
    <property type="entry name" value="GLYCOSYLTRANSFERASE"/>
    <property type="match status" value="1"/>
</dbReference>
<evidence type="ECO:0000313" key="3">
    <source>
        <dbReference type="Proteomes" id="UP000315736"/>
    </source>
</evidence>
<dbReference type="EC" id="2.4.-.-" evidence="2"/>